<dbReference type="SMART" id="SM00406">
    <property type="entry name" value="IGv"/>
    <property type="match status" value="1"/>
</dbReference>
<evidence type="ECO:0000256" key="1">
    <source>
        <dbReference type="ARBA" id="ARBA00022729"/>
    </source>
</evidence>
<feature type="domain" description="Ig-like" evidence="7">
    <location>
        <begin position="1"/>
        <end position="110"/>
    </location>
</feature>
<evidence type="ECO:0000256" key="5">
    <source>
        <dbReference type="ARBA" id="ARBA00023319"/>
    </source>
</evidence>
<dbReference type="AlphaFoldDB" id="A0A8C5TG81"/>
<evidence type="ECO:0000256" key="3">
    <source>
        <dbReference type="ARBA" id="ARBA00023130"/>
    </source>
</evidence>
<accession>A0A8C5TG81</accession>
<reference evidence="8" key="1">
    <citation type="submission" date="2025-08" db="UniProtKB">
        <authorList>
            <consortium name="Ensembl"/>
        </authorList>
    </citation>
    <scope>IDENTIFICATION</scope>
</reference>
<keyword evidence="5" id="KW-0393">Immunoglobulin domain</keyword>
<evidence type="ECO:0000256" key="4">
    <source>
        <dbReference type="ARBA" id="ARBA00023170"/>
    </source>
</evidence>
<dbReference type="Ensembl" id="ENSMCST00000006684.1">
    <property type="protein sequence ID" value="ENSMCSP00000006532.1"/>
    <property type="gene ID" value="ENSMCSG00000004700.1"/>
</dbReference>
<evidence type="ECO:0000313" key="9">
    <source>
        <dbReference type="Proteomes" id="UP000694560"/>
    </source>
</evidence>
<protein>
    <recommendedName>
        <fullName evidence="7">Ig-like domain-containing protein</fullName>
    </recommendedName>
</protein>
<dbReference type="PROSITE" id="PS50835">
    <property type="entry name" value="IG_LIKE"/>
    <property type="match status" value="1"/>
</dbReference>
<dbReference type="InterPro" id="IPR036179">
    <property type="entry name" value="Ig-like_dom_sf"/>
</dbReference>
<evidence type="ECO:0000259" key="7">
    <source>
        <dbReference type="PROSITE" id="PS50835"/>
    </source>
</evidence>
<organism evidence="8 9">
    <name type="scientific">Malurus cyaneus samueli</name>
    <dbReference type="NCBI Taxonomy" id="2593467"/>
    <lineage>
        <taxon>Eukaryota</taxon>
        <taxon>Metazoa</taxon>
        <taxon>Chordata</taxon>
        <taxon>Craniata</taxon>
        <taxon>Vertebrata</taxon>
        <taxon>Euteleostomi</taxon>
        <taxon>Archelosauria</taxon>
        <taxon>Archosauria</taxon>
        <taxon>Dinosauria</taxon>
        <taxon>Saurischia</taxon>
        <taxon>Theropoda</taxon>
        <taxon>Coelurosauria</taxon>
        <taxon>Aves</taxon>
        <taxon>Neognathae</taxon>
        <taxon>Neoaves</taxon>
        <taxon>Telluraves</taxon>
        <taxon>Australaves</taxon>
        <taxon>Passeriformes</taxon>
        <taxon>Meliphagoidea</taxon>
        <taxon>Maluridae</taxon>
        <taxon>Malurus</taxon>
    </lineage>
</organism>
<dbReference type="InterPro" id="IPR013106">
    <property type="entry name" value="Ig_V-set"/>
</dbReference>
<keyword evidence="9" id="KW-1185">Reference proteome</keyword>
<dbReference type="SUPFAM" id="SSF48726">
    <property type="entry name" value="Immunoglobulin"/>
    <property type="match status" value="1"/>
</dbReference>
<dbReference type="InterPro" id="IPR007110">
    <property type="entry name" value="Ig-like_dom"/>
</dbReference>
<dbReference type="OrthoDB" id="9945861at2759"/>
<keyword evidence="3" id="KW-1064">Adaptive immunity</keyword>
<sequence>PQELSAAPGPARLWGAVLSMILEQYTREPTVQEGDEVTFQCIMKGGVMSYYFMYWYRQGQRGTLEWIYMEGDIYGEGFQDCIKGLVEKSENRFTLQILSAKQGDAATYYCGNKLKCNGMEQIE</sequence>
<dbReference type="Proteomes" id="UP000694560">
    <property type="component" value="Unplaced"/>
</dbReference>
<dbReference type="Pfam" id="PF07686">
    <property type="entry name" value="V-set"/>
    <property type="match status" value="1"/>
</dbReference>
<name>A0A8C5TG81_9PASS</name>
<dbReference type="Gene3D" id="2.60.40.10">
    <property type="entry name" value="Immunoglobulins"/>
    <property type="match status" value="1"/>
</dbReference>
<dbReference type="PANTHER" id="PTHR19343">
    <property type="entry name" value="T CELL RECEPTOR ALPHA VARIABLE 1-2"/>
    <property type="match status" value="1"/>
</dbReference>
<keyword evidence="2" id="KW-0391">Immunity</keyword>
<dbReference type="InterPro" id="IPR051006">
    <property type="entry name" value="TCR_variable_domain"/>
</dbReference>
<dbReference type="GO" id="GO:0042101">
    <property type="term" value="C:T cell receptor complex"/>
    <property type="evidence" value="ECO:0007669"/>
    <property type="project" value="UniProtKB-KW"/>
</dbReference>
<evidence type="ECO:0000256" key="2">
    <source>
        <dbReference type="ARBA" id="ARBA00022859"/>
    </source>
</evidence>
<dbReference type="GO" id="GO:0002250">
    <property type="term" value="P:adaptive immune response"/>
    <property type="evidence" value="ECO:0007669"/>
    <property type="project" value="UniProtKB-KW"/>
</dbReference>
<dbReference type="InterPro" id="IPR013783">
    <property type="entry name" value="Ig-like_fold"/>
</dbReference>
<evidence type="ECO:0000256" key="6">
    <source>
        <dbReference type="ARBA" id="ARBA00043266"/>
    </source>
</evidence>
<keyword evidence="1" id="KW-0732">Signal</keyword>
<dbReference type="GO" id="GO:0042605">
    <property type="term" value="F:peptide antigen binding"/>
    <property type="evidence" value="ECO:0007669"/>
    <property type="project" value="TreeGrafter"/>
</dbReference>
<reference evidence="8" key="2">
    <citation type="submission" date="2025-09" db="UniProtKB">
        <authorList>
            <consortium name="Ensembl"/>
        </authorList>
    </citation>
    <scope>IDENTIFICATION</scope>
</reference>
<evidence type="ECO:0000313" key="8">
    <source>
        <dbReference type="Ensembl" id="ENSMCSP00000006532.1"/>
    </source>
</evidence>
<keyword evidence="6" id="KW-1279">T cell receptor</keyword>
<keyword evidence="4" id="KW-0675">Receptor</keyword>
<proteinExistence type="predicted"/>
<dbReference type="PANTHER" id="PTHR19343:SF14">
    <property type="entry name" value="IG-LIKE DOMAIN-CONTAINING PROTEIN-RELATED"/>
    <property type="match status" value="1"/>
</dbReference>